<accession>A0A2G1W8W5</accession>
<gene>
    <name evidence="1" type="ORF">CEE69_11685</name>
</gene>
<keyword evidence="2" id="KW-1185">Reference proteome</keyword>
<reference evidence="1 2" key="1">
    <citation type="submission" date="2017-06" db="EMBL/GenBank/DDBJ databases">
        <title>Description of Rhodopirellula bahusiensis sp. nov.</title>
        <authorList>
            <person name="Kizina J."/>
            <person name="Harder J."/>
        </authorList>
    </citation>
    <scope>NUCLEOTIDE SEQUENCE [LARGE SCALE GENOMIC DNA]</scope>
    <source>
        <strain evidence="1 2">SWK21</strain>
    </source>
</reference>
<dbReference type="EMBL" id="NIZW01000008">
    <property type="protein sequence ID" value="PHQ35079.1"/>
    <property type="molecule type" value="Genomic_DNA"/>
</dbReference>
<evidence type="ECO:0000313" key="2">
    <source>
        <dbReference type="Proteomes" id="UP000225740"/>
    </source>
</evidence>
<comment type="caution">
    <text evidence="1">The sequence shown here is derived from an EMBL/GenBank/DDBJ whole genome shotgun (WGS) entry which is preliminary data.</text>
</comment>
<protein>
    <submittedName>
        <fullName evidence="1">Uncharacterized protein</fullName>
    </submittedName>
</protein>
<evidence type="ECO:0000313" key="1">
    <source>
        <dbReference type="EMBL" id="PHQ35079.1"/>
    </source>
</evidence>
<dbReference type="Proteomes" id="UP000225740">
    <property type="component" value="Unassembled WGS sequence"/>
</dbReference>
<dbReference type="AlphaFoldDB" id="A0A2G1W8W5"/>
<proteinExistence type="predicted"/>
<organism evidence="1 2">
    <name type="scientific">Rhodopirellula bahusiensis</name>
    <dbReference type="NCBI Taxonomy" id="2014065"/>
    <lineage>
        <taxon>Bacteria</taxon>
        <taxon>Pseudomonadati</taxon>
        <taxon>Planctomycetota</taxon>
        <taxon>Planctomycetia</taxon>
        <taxon>Pirellulales</taxon>
        <taxon>Pirellulaceae</taxon>
        <taxon>Rhodopirellula</taxon>
    </lineage>
</organism>
<sequence length="79" mass="8679">MNVVMPESIPGDVTSFSIERVTQIKKRHSREHSFGDVSNRNALRCFGWRDKTTVTRCLGGKRKYCAGGSTGLSDATDSA</sequence>
<name>A0A2G1W8W5_9BACT</name>